<name>T1DEL5_9ZZZZ</name>
<accession>T1DEL5</accession>
<evidence type="ECO:0000256" key="4">
    <source>
        <dbReference type="ARBA" id="ARBA00022741"/>
    </source>
</evidence>
<dbReference type="InterPro" id="IPR041715">
    <property type="entry name" value="HisRS-like_core"/>
</dbReference>
<feature type="non-terminal residue" evidence="12">
    <location>
        <position position="1"/>
    </location>
</feature>
<evidence type="ECO:0000256" key="7">
    <source>
        <dbReference type="ARBA" id="ARBA00023146"/>
    </source>
</evidence>
<keyword evidence="5" id="KW-0067">ATP-binding</keyword>
<dbReference type="Gene3D" id="3.30.930.10">
    <property type="entry name" value="Bira Bifunctional Protein, Domain 2"/>
    <property type="match status" value="1"/>
</dbReference>
<proteinExistence type="inferred from homology"/>
<dbReference type="GO" id="GO:0006427">
    <property type="term" value="P:histidyl-tRNA aminoacylation"/>
    <property type="evidence" value="ECO:0007669"/>
    <property type="project" value="TreeGrafter"/>
</dbReference>
<dbReference type="InterPro" id="IPR033656">
    <property type="entry name" value="HisRS_anticodon"/>
</dbReference>
<dbReference type="GO" id="GO:0005524">
    <property type="term" value="F:ATP binding"/>
    <property type="evidence" value="ECO:0007669"/>
    <property type="project" value="UniProtKB-KW"/>
</dbReference>
<dbReference type="PANTHER" id="PTHR43707:SF1">
    <property type="entry name" value="HISTIDINE--TRNA LIGASE, MITOCHONDRIAL-RELATED"/>
    <property type="match status" value="1"/>
</dbReference>
<dbReference type="InterPro" id="IPR004154">
    <property type="entry name" value="Anticodon-bd"/>
</dbReference>
<dbReference type="EC" id="6.1.1.21" evidence="2"/>
<gene>
    <name evidence="12" type="ORF">B1A_01529</name>
</gene>
<evidence type="ECO:0000256" key="1">
    <source>
        <dbReference type="ARBA" id="ARBA00008226"/>
    </source>
</evidence>
<comment type="caution">
    <text evidence="12">The sequence shown here is derived from an EMBL/GenBank/DDBJ whole genome shotgun (WGS) entry which is preliminary data.</text>
</comment>
<evidence type="ECO:0000313" key="12">
    <source>
        <dbReference type="EMBL" id="EQD79824.1"/>
    </source>
</evidence>
<reference evidence="12" key="2">
    <citation type="journal article" date="2014" name="ISME J.">
        <title>Microbial stratification in low pH oxic and suboxic macroscopic growths along an acid mine drainage.</title>
        <authorList>
            <person name="Mendez-Garcia C."/>
            <person name="Mesa V."/>
            <person name="Sprenger R.R."/>
            <person name="Richter M."/>
            <person name="Diez M.S."/>
            <person name="Solano J."/>
            <person name="Bargiela R."/>
            <person name="Golyshina O.V."/>
            <person name="Manteca A."/>
            <person name="Ramos J.L."/>
            <person name="Gallego J.R."/>
            <person name="Llorente I."/>
            <person name="Martins Dos Santos V.A."/>
            <person name="Jensen O.N."/>
            <person name="Pelaez A.I."/>
            <person name="Sanchez J."/>
            <person name="Ferrer M."/>
        </authorList>
    </citation>
    <scope>NUCLEOTIDE SEQUENCE</scope>
</reference>
<keyword evidence="6" id="KW-0648">Protein biosynthesis</keyword>
<dbReference type="PANTHER" id="PTHR43707">
    <property type="entry name" value="HISTIDYL-TRNA SYNTHETASE"/>
    <property type="match status" value="1"/>
</dbReference>
<keyword evidence="7 12" id="KW-0030">Aminoacyl-tRNA synthetase</keyword>
<dbReference type="CDD" id="cd00859">
    <property type="entry name" value="HisRS_anticodon"/>
    <property type="match status" value="1"/>
</dbReference>
<evidence type="ECO:0000259" key="10">
    <source>
        <dbReference type="Pfam" id="PF03129"/>
    </source>
</evidence>
<comment type="similarity">
    <text evidence="1">Belongs to the class-II aminoacyl-tRNA synthetase family.</text>
</comment>
<feature type="domain" description="Class II Histidinyl-tRNA synthetase (HisRS)-like catalytic core" evidence="11">
    <location>
        <begin position="2"/>
        <end position="63"/>
    </location>
</feature>
<dbReference type="Pfam" id="PF03129">
    <property type="entry name" value="HGTP_anticodon"/>
    <property type="match status" value="1"/>
</dbReference>
<dbReference type="InterPro" id="IPR036621">
    <property type="entry name" value="Anticodon-bd_dom_sf"/>
</dbReference>
<evidence type="ECO:0000256" key="8">
    <source>
        <dbReference type="ARBA" id="ARBA00030619"/>
    </source>
</evidence>
<dbReference type="InterPro" id="IPR004516">
    <property type="entry name" value="HisRS/HisZ"/>
</dbReference>
<dbReference type="EMBL" id="AUZX01001158">
    <property type="protein sequence ID" value="EQD79824.1"/>
    <property type="molecule type" value="Genomic_DNA"/>
</dbReference>
<dbReference type="InterPro" id="IPR045864">
    <property type="entry name" value="aa-tRNA-synth_II/BPL/LPL"/>
</dbReference>
<evidence type="ECO:0000256" key="9">
    <source>
        <dbReference type="ARBA" id="ARBA00047639"/>
    </source>
</evidence>
<dbReference type="Pfam" id="PF13393">
    <property type="entry name" value="tRNA-synt_His"/>
    <property type="match status" value="1"/>
</dbReference>
<dbReference type="SUPFAM" id="SSF55681">
    <property type="entry name" value="Class II aaRS and biotin synthetases"/>
    <property type="match status" value="1"/>
</dbReference>
<keyword evidence="4" id="KW-0547">Nucleotide-binding</keyword>
<comment type="catalytic activity">
    <reaction evidence="9">
        <text>tRNA(His) + L-histidine + ATP = L-histidyl-tRNA(His) + AMP + diphosphate + H(+)</text>
        <dbReference type="Rhea" id="RHEA:17313"/>
        <dbReference type="Rhea" id="RHEA-COMP:9665"/>
        <dbReference type="Rhea" id="RHEA-COMP:9689"/>
        <dbReference type="ChEBI" id="CHEBI:15378"/>
        <dbReference type="ChEBI" id="CHEBI:30616"/>
        <dbReference type="ChEBI" id="CHEBI:33019"/>
        <dbReference type="ChEBI" id="CHEBI:57595"/>
        <dbReference type="ChEBI" id="CHEBI:78442"/>
        <dbReference type="ChEBI" id="CHEBI:78527"/>
        <dbReference type="ChEBI" id="CHEBI:456215"/>
        <dbReference type="EC" id="6.1.1.21"/>
    </reaction>
</comment>
<dbReference type="AlphaFoldDB" id="T1DEL5"/>
<dbReference type="Gene3D" id="3.40.50.800">
    <property type="entry name" value="Anticodon-binding domain"/>
    <property type="match status" value="1"/>
</dbReference>
<dbReference type="GO" id="GO:0004821">
    <property type="term" value="F:histidine-tRNA ligase activity"/>
    <property type="evidence" value="ECO:0007669"/>
    <property type="project" value="UniProtKB-EC"/>
</dbReference>
<feature type="domain" description="Anticodon-binding" evidence="10">
    <location>
        <begin position="88"/>
        <end position="170"/>
    </location>
</feature>
<reference evidence="12" key="1">
    <citation type="submission" date="2013-08" db="EMBL/GenBank/DDBJ databases">
        <authorList>
            <person name="Mendez C."/>
            <person name="Richter M."/>
            <person name="Ferrer M."/>
            <person name="Sanchez J."/>
        </authorList>
    </citation>
    <scope>NUCLEOTIDE SEQUENCE</scope>
</reference>
<dbReference type="SUPFAM" id="SSF52954">
    <property type="entry name" value="Class II aaRS ABD-related"/>
    <property type="match status" value="1"/>
</dbReference>
<dbReference type="GO" id="GO:0005737">
    <property type="term" value="C:cytoplasm"/>
    <property type="evidence" value="ECO:0007669"/>
    <property type="project" value="InterPro"/>
</dbReference>
<organism evidence="12">
    <name type="scientific">mine drainage metagenome</name>
    <dbReference type="NCBI Taxonomy" id="410659"/>
    <lineage>
        <taxon>unclassified sequences</taxon>
        <taxon>metagenomes</taxon>
        <taxon>ecological metagenomes</taxon>
    </lineage>
</organism>
<evidence type="ECO:0000256" key="3">
    <source>
        <dbReference type="ARBA" id="ARBA00022598"/>
    </source>
</evidence>
<evidence type="ECO:0000256" key="5">
    <source>
        <dbReference type="ARBA" id="ARBA00022840"/>
    </source>
</evidence>
<sequence length="172" mass="18830">EYQIDTRLVRGLDYYNATVFEWMTPLLGAQSTICGGGRYDGLLEQLGGKPAPACGFALGMERLLALLEQQPHWAQRFGVHPEVYVMHQHQEAWALCVAETLRSSGLAVHFHAGGGTFKSQIKRADASGAGWAIILGEEEAAHQKVSLKPLRGQGDQLTLDVMEAIQQIKSSE</sequence>
<protein>
    <recommendedName>
        <fullName evidence="2">histidine--tRNA ligase</fullName>
        <ecNumber evidence="2">6.1.1.21</ecNumber>
    </recommendedName>
    <alternativeName>
        <fullName evidence="8">Histidyl-tRNA synthetase</fullName>
    </alternativeName>
</protein>
<evidence type="ECO:0000256" key="2">
    <source>
        <dbReference type="ARBA" id="ARBA00012815"/>
    </source>
</evidence>
<evidence type="ECO:0000256" key="6">
    <source>
        <dbReference type="ARBA" id="ARBA00022917"/>
    </source>
</evidence>
<evidence type="ECO:0000259" key="11">
    <source>
        <dbReference type="Pfam" id="PF13393"/>
    </source>
</evidence>
<keyword evidence="3" id="KW-0436">Ligase</keyword>